<comment type="caution">
    <text evidence="1">The sequence shown here is derived from an EMBL/GenBank/DDBJ whole genome shotgun (WGS) entry which is preliminary data.</text>
</comment>
<keyword evidence="2" id="KW-1185">Reference proteome</keyword>
<dbReference type="Proteomes" id="UP001154282">
    <property type="component" value="Unassembled WGS sequence"/>
</dbReference>
<dbReference type="AlphaFoldDB" id="A0AAV0LGH7"/>
<proteinExistence type="predicted"/>
<protein>
    <submittedName>
        <fullName evidence="1">Uncharacterized protein</fullName>
    </submittedName>
</protein>
<organism evidence="1 2">
    <name type="scientific">Linum tenue</name>
    <dbReference type="NCBI Taxonomy" id="586396"/>
    <lineage>
        <taxon>Eukaryota</taxon>
        <taxon>Viridiplantae</taxon>
        <taxon>Streptophyta</taxon>
        <taxon>Embryophyta</taxon>
        <taxon>Tracheophyta</taxon>
        <taxon>Spermatophyta</taxon>
        <taxon>Magnoliopsida</taxon>
        <taxon>eudicotyledons</taxon>
        <taxon>Gunneridae</taxon>
        <taxon>Pentapetalae</taxon>
        <taxon>rosids</taxon>
        <taxon>fabids</taxon>
        <taxon>Malpighiales</taxon>
        <taxon>Linaceae</taxon>
        <taxon>Linum</taxon>
    </lineage>
</organism>
<sequence>MKRHTGIVCFNYCELWEEKLLSDWKREWCGQTYLRIRSAQMV</sequence>
<name>A0AAV0LGH7_9ROSI</name>
<reference evidence="1" key="1">
    <citation type="submission" date="2022-08" db="EMBL/GenBank/DDBJ databases">
        <authorList>
            <person name="Gutierrez-Valencia J."/>
        </authorList>
    </citation>
    <scope>NUCLEOTIDE SEQUENCE</scope>
</reference>
<gene>
    <name evidence="1" type="ORF">LITE_LOCUS23894</name>
</gene>
<accession>A0AAV0LGH7</accession>
<evidence type="ECO:0000313" key="2">
    <source>
        <dbReference type="Proteomes" id="UP001154282"/>
    </source>
</evidence>
<dbReference type="EMBL" id="CAMGYJ010000006">
    <property type="protein sequence ID" value="CAI0433505.1"/>
    <property type="molecule type" value="Genomic_DNA"/>
</dbReference>
<evidence type="ECO:0000313" key="1">
    <source>
        <dbReference type="EMBL" id="CAI0433505.1"/>
    </source>
</evidence>